<accession>A0A4U1BZY1</accession>
<dbReference type="EMBL" id="SWBP01000002">
    <property type="protein sequence ID" value="TKB98858.1"/>
    <property type="molecule type" value="Genomic_DNA"/>
</dbReference>
<dbReference type="RefSeq" id="WP_136825672.1">
    <property type="nucleotide sequence ID" value="NZ_SWBP01000002.1"/>
</dbReference>
<dbReference type="Proteomes" id="UP000308181">
    <property type="component" value="Unassembled WGS sequence"/>
</dbReference>
<keyword evidence="3" id="KW-1185">Reference proteome</keyword>
<dbReference type="SUPFAM" id="SSF88723">
    <property type="entry name" value="PIN domain-like"/>
    <property type="match status" value="1"/>
</dbReference>
<gene>
    <name evidence="2" type="ORF">FA046_07015</name>
</gene>
<dbReference type="InterPro" id="IPR029060">
    <property type="entry name" value="PIN-like_dom_sf"/>
</dbReference>
<evidence type="ECO:0000313" key="3">
    <source>
        <dbReference type="Proteomes" id="UP000308181"/>
    </source>
</evidence>
<dbReference type="AlphaFoldDB" id="A0A4U1BZY1"/>
<feature type="domain" description="PIN" evidence="1">
    <location>
        <begin position="4"/>
        <end position="118"/>
    </location>
</feature>
<dbReference type="Pfam" id="PF13470">
    <property type="entry name" value="PIN_3"/>
    <property type="match status" value="1"/>
</dbReference>
<organism evidence="2 3">
    <name type="scientific">Pedobacter cryophilus</name>
    <dbReference type="NCBI Taxonomy" id="2571271"/>
    <lineage>
        <taxon>Bacteria</taxon>
        <taxon>Pseudomonadati</taxon>
        <taxon>Bacteroidota</taxon>
        <taxon>Sphingobacteriia</taxon>
        <taxon>Sphingobacteriales</taxon>
        <taxon>Sphingobacteriaceae</taxon>
        <taxon>Pedobacter</taxon>
    </lineage>
</organism>
<dbReference type="OrthoDB" id="1148871at2"/>
<dbReference type="InterPro" id="IPR002716">
    <property type="entry name" value="PIN_dom"/>
</dbReference>
<name>A0A4U1BZY1_9SPHI</name>
<reference evidence="2 3" key="1">
    <citation type="submission" date="2019-04" db="EMBL/GenBank/DDBJ databases">
        <title>Pedobacter sp. AR-3-17 sp. nov., isolated from Arctic soil.</title>
        <authorList>
            <person name="Dahal R.H."/>
            <person name="Kim D.-U."/>
        </authorList>
    </citation>
    <scope>NUCLEOTIDE SEQUENCE [LARGE SCALE GENOMIC DNA]</scope>
    <source>
        <strain evidence="2 3">AR-3-17</strain>
    </source>
</reference>
<proteinExistence type="predicted"/>
<evidence type="ECO:0000313" key="2">
    <source>
        <dbReference type="EMBL" id="TKB98858.1"/>
    </source>
</evidence>
<dbReference type="Gene3D" id="3.40.50.1010">
    <property type="entry name" value="5'-nuclease"/>
    <property type="match status" value="1"/>
</dbReference>
<protein>
    <submittedName>
        <fullName evidence="2">PIN domain-containing protein</fullName>
    </submittedName>
</protein>
<sequence length="137" mass="15512">MIKLFLDTNILIDLLADRQPFSKYAAEILRAADNKKAELYTSSHSIATTYYILNKQIDDKSLRVILDDLMDFIYPIAIDNQILKKALKSNIKDFEDAIQILAAKSIPNLDAIVTRNIKDFKDADILVLSPDNAVELI</sequence>
<comment type="caution">
    <text evidence="2">The sequence shown here is derived from an EMBL/GenBank/DDBJ whole genome shotgun (WGS) entry which is preliminary data.</text>
</comment>
<evidence type="ECO:0000259" key="1">
    <source>
        <dbReference type="Pfam" id="PF13470"/>
    </source>
</evidence>